<dbReference type="PANTHER" id="PTHR45974:SF266">
    <property type="entry name" value="LEUCINE-RICH REPEAT RECEPTOR PROTEIN KINASE HPCA1"/>
    <property type="match status" value="1"/>
</dbReference>
<evidence type="ECO:0000256" key="12">
    <source>
        <dbReference type="ARBA" id="ARBA00022989"/>
    </source>
</evidence>
<keyword evidence="11 16" id="KW-0067">ATP-binding</keyword>
<dbReference type="InterPro" id="IPR011009">
    <property type="entry name" value="Kinase-like_dom_sf"/>
</dbReference>
<keyword evidence="10" id="KW-0418">Kinase</keyword>
<dbReference type="Pfam" id="PF07714">
    <property type="entry name" value="PK_Tyr_Ser-Thr"/>
    <property type="match status" value="1"/>
</dbReference>
<dbReference type="GO" id="GO:0004674">
    <property type="term" value="F:protein serine/threonine kinase activity"/>
    <property type="evidence" value="ECO:0007669"/>
    <property type="project" value="UniProtKB-KW"/>
</dbReference>
<evidence type="ECO:0000313" key="19">
    <source>
        <dbReference type="EMBL" id="KAF5952090.1"/>
    </source>
</evidence>
<dbReference type="InterPro" id="IPR032675">
    <property type="entry name" value="LRR_dom_sf"/>
</dbReference>
<evidence type="ECO:0000256" key="10">
    <source>
        <dbReference type="ARBA" id="ARBA00022777"/>
    </source>
</evidence>
<dbReference type="PANTHER" id="PTHR45974">
    <property type="entry name" value="RECEPTOR-LIKE PROTEIN 55"/>
    <property type="match status" value="1"/>
</dbReference>
<protein>
    <recommendedName>
        <fullName evidence="2">non-specific serine/threonine protein kinase</fullName>
        <ecNumber evidence="2">2.7.11.1</ecNumber>
    </recommendedName>
</protein>
<dbReference type="AlphaFoldDB" id="A0A7J7HGQ7"/>
<evidence type="ECO:0000256" key="14">
    <source>
        <dbReference type="ARBA" id="ARBA00023170"/>
    </source>
</evidence>
<feature type="binding site" evidence="16">
    <location>
        <position position="549"/>
    </location>
    <ligand>
        <name>ATP</name>
        <dbReference type="ChEBI" id="CHEBI:30616"/>
    </ligand>
</feature>
<keyword evidence="13" id="KW-0472">Membrane</keyword>
<evidence type="ECO:0000256" key="9">
    <source>
        <dbReference type="ARBA" id="ARBA00022741"/>
    </source>
</evidence>
<evidence type="ECO:0000256" key="17">
    <source>
        <dbReference type="SAM" id="MobiDB-lite"/>
    </source>
</evidence>
<dbReference type="Gene3D" id="3.80.10.10">
    <property type="entry name" value="Ribonuclease Inhibitor"/>
    <property type="match status" value="3"/>
</dbReference>
<evidence type="ECO:0000256" key="1">
    <source>
        <dbReference type="ARBA" id="ARBA00004479"/>
    </source>
</evidence>
<dbReference type="SUPFAM" id="SSF56112">
    <property type="entry name" value="Protein kinase-like (PK-like)"/>
    <property type="match status" value="1"/>
</dbReference>
<dbReference type="Proteomes" id="UP000593564">
    <property type="component" value="Unassembled WGS sequence"/>
</dbReference>
<dbReference type="InterPro" id="IPR001611">
    <property type="entry name" value="Leu-rich_rpt"/>
</dbReference>
<dbReference type="InterPro" id="IPR017441">
    <property type="entry name" value="Protein_kinase_ATP_BS"/>
</dbReference>
<evidence type="ECO:0000256" key="6">
    <source>
        <dbReference type="ARBA" id="ARBA00022692"/>
    </source>
</evidence>
<feature type="region of interest" description="Disordered" evidence="17">
    <location>
        <begin position="800"/>
        <end position="828"/>
    </location>
</feature>
<evidence type="ECO:0000256" key="16">
    <source>
        <dbReference type="PROSITE-ProRule" id="PRU10141"/>
    </source>
</evidence>
<dbReference type="EMBL" id="JACBKZ010000004">
    <property type="protein sequence ID" value="KAF5952090.1"/>
    <property type="molecule type" value="Genomic_DNA"/>
</dbReference>
<evidence type="ECO:0000256" key="5">
    <source>
        <dbReference type="ARBA" id="ARBA00022679"/>
    </source>
</evidence>
<keyword evidence="15" id="KW-0325">Glycoprotein</keyword>
<keyword evidence="8" id="KW-0677">Repeat</keyword>
<keyword evidence="7" id="KW-0732">Signal</keyword>
<evidence type="ECO:0000256" key="7">
    <source>
        <dbReference type="ARBA" id="ARBA00022729"/>
    </source>
</evidence>
<keyword evidence="12" id="KW-1133">Transmembrane helix</keyword>
<feature type="domain" description="Protein kinase" evidence="18">
    <location>
        <begin position="521"/>
        <end position="793"/>
    </location>
</feature>
<dbReference type="CDD" id="cd14066">
    <property type="entry name" value="STKc_IRAK"/>
    <property type="match status" value="1"/>
</dbReference>
<keyword evidence="20" id="KW-1185">Reference proteome</keyword>
<dbReference type="FunFam" id="3.30.200.20:FF:000328">
    <property type="entry name" value="Leucine-rich repeat protein kinase family protein"/>
    <property type="match status" value="1"/>
</dbReference>
<evidence type="ECO:0000256" key="8">
    <source>
        <dbReference type="ARBA" id="ARBA00022737"/>
    </source>
</evidence>
<evidence type="ECO:0000256" key="4">
    <source>
        <dbReference type="ARBA" id="ARBA00022614"/>
    </source>
</evidence>
<name>A0A7J7HGQ7_CAMSI</name>
<comment type="caution">
    <text evidence="19">The sequence shown here is derived from an EMBL/GenBank/DDBJ whole genome shotgun (WGS) entry which is preliminary data.</text>
</comment>
<dbReference type="PROSITE" id="PS00107">
    <property type="entry name" value="PROTEIN_KINASE_ATP"/>
    <property type="match status" value="1"/>
</dbReference>
<gene>
    <name evidence="19" type="ORF">HYC85_010034</name>
</gene>
<keyword evidence="6" id="KW-0812">Transmembrane</keyword>
<reference evidence="20" key="1">
    <citation type="journal article" date="2020" name="Nat. Commun.">
        <title>Genome assembly of wild tea tree DASZ reveals pedigree and selection history of tea varieties.</title>
        <authorList>
            <person name="Zhang W."/>
            <person name="Zhang Y."/>
            <person name="Qiu H."/>
            <person name="Guo Y."/>
            <person name="Wan H."/>
            <person name="Zhang X."/>
            <person name="Scossa F."/>
            <person name="Alseekh S."/>
            <person name="Zhang Q."/>
            <person name="Wang P."/>
            <person name="Xu L."/>
            <person name="Schmidt M.H."/>
            <person name="Jia X."/>
            <person name="Li D."/>
            <person name="Zhu A."/>
            <person name="Guo F."/>
            <person name="Chen W."/>
            <person name="Ni D."/>
            <person name="Usadel B."/>
            <person name="Fernie A.R."/>
            <person name="Wen W."/>
        </authorList>
    </citation>
    <scope>NUCLEOTIDE SEQUENCE [LARGE SCALE GENOMIC DNA]</scope>
    <source>
        <strain evidence="20">cv. G240</strain>
    </source>
</reference>
<feature type="compositionally biased region" description="Polar residues" evidence="17">
    <location>
        <begin position="801"/>
        <end position="810"/>
    </location>
</feature>
<proteinExistence type="predicted"/>
<dbReference type="EC" id="2.7.11.1" evidence="2"/>
<reference evidence="19 20" key="2">
    <citation type="submission" date="2020-07" db="EMBL/GenBank/DDBJ databases">
        <title>Genome assembly of wild tea tree DASZ reveals pedigree and selection history of tea varieties.</title>
        <authorList>
            <person name="Zhang W."/>
        </authorList>
    </citation>
    <scope>NUCLEOTIDE SEQUENCE [LARGE SCALE GENOMIC DNA]</scope>
    <source>
        <strain evidence="20">cv. G240</strain>
        <tissue evidence="19">Leaf</tissue>
    </source>
</reference>
<evidence type="ECO:0000259" key="18">
    <source>
        <dbReference type="PROSITE" id="PS50011"/>
    </source>
</evidence>
<keyword evidence="5" id="KW-0808">Transferase</keyword>
<evidence type="ECO:0000256" key="3">
    <source>
        <dbReference type="ARBA" id="ARBA00022527"/>
    </source>
</evidence>
<dbReference type="InterPro" id="IPR008271">
    <property type="entry name" value="Ser/Thr_kinase_AS"/>
</dbReference>
<dbReference type="PROSITE" id="PS00108">
    <property type="entry name" value="PROTEIN_KINASE_ST"/>
    <property type="match status" value="1"/>
</dbReference>
<dbReference type="FunFam" id="1.10.510.10:FF:000453">
    <property type="entry name" value="LRR receptor-like serine/threonine-protein kinase HSL2"/>
    <property type="match status" value="1"/>
</dbReference>
<keyword evidence="4" id="KW-0433">Leucine-rich repeat</keyword>
<evidence type="ECO:0000256" key="2">
    <source>
        <dbReference type="ARBA" id="ARBA00012513"/>
    </source>
</evidence>
<feature type="compositionally biased region" description="Basic and acidic residues" evidence="17">
    <location>
        <begin position="814"/>
        <end position="828"/>
    </location>
</feature>
<keyword evidence="14" id="KW-0675">Receptor</keyword>
<dbReference type="InterPro" id="IPR000719">
    <property type="entry name" value="Prot_kinase_dom"/>
</dbReference>
<dbReference type="GO" id="GO:0016020">
    <property type="term" value="C:membrane"/>
    <property type="evidence" value="ECO:0007669"/>
    <property type="project" value="UniProtKB-SubCell"/>
</dbReference>
<dbReference type="PROSITE" id="PS50011">
    <property type="entry name" value="PROTEIN_KINASE_DOM"/>
    <property type="match status" value="1"/>
</dbReference>
<dbReference type="Gene3D" id="3.30.200.20">
    <property type="entry name" value="Phosphorylase Kinase, domain 1"/>
    <property type="match status" value="1"/>
</dbReference>
<evidence type="ECO:0000256" key="13">
    <source>
        <dbReference type="ARBA" id="ARBA00023136"/>
    </source>
</evidence>
<keyword evidence="3" id="KW-0723">Serine/threonine-protein kinase</keyword>
<keyword evidence="9 16" id="KW-0547">Nucleotide-binding</keyword>
<dbReference type="GO" id="GO:0005524">
    <property type="term" value="F:ATP binding"/>
    <property type="evidence" value="ECO:0007669"/>
    <property type="project" value="UniProtKB-UniRule"/>
</dbReference>
<dbReference type="Gene3D" id="1.10.510.10">
    <property type="entry name" value="Transferase(Phosphotransferase) domain 1"/>
    <property type="match status" value="1"/>
</dbReference>
<evidence type="ECO:0000256" key="11">
    <source>
        <dbReference type="ARBA" id="ARBA00022840"/>
    </source>
</evidence>
<organism evidence="19 20">
    <name type="scientific">Camellia sinensis</name>
    <name type="common">Tea plant</name>
    <name type="synonym">Thea sinensis</name>
    <dbReference type="NCBI Taxonomy" id="4442"/>
    <lineage>
        <taxon>Eukaryota</taxon>
        <taxon>Viridiplantae</taxon>
        <taxon>Streptophyta</taxon>
        <taxon>Embryophyta</taxon>
        <taxon>Tracheophyta</taxon>
        <taxon>Spermatophyta</taxon>
        <taxon>Magnoliopsida</taxon>
        <taxon>eudicotyledons</taxon>
        <taxon>Gunneridae</taxon>
        <taxon>Pentapetalae</taxon>
        <taxon>asterids</taxon>
        <taxon>Ericales</taxon>
        <taxon>Theaceae</taxon>
        <taxon>Camellia</taxon>
    </lineage>
</organism>
<dbReference type="InterPro" id="IPR001245">
    <property type="entry name" value="Ser-Thr/Tyr_kinase_cat_dom"/>
</dbReference>
<accession>A0A7J7HGQ7</accession>
<dbReference type="SMART" id="SM00220">
    <property type="entry name" value="S_TKc"/>
    <property type="match status" value="1"/>
</dbReference>
<dbReference type="SUPFAM" id="SSF52058">
    <property type="entry name" value="L domain-like"/>
    <property type="match status" value="1"/>
</dbReference>
<sequence>MEKPSEMFLSSSQLSCCSKGSQKCLDEHTTQLGWVRSMWQLGWNSMHQFLCHIYSISEHGCDWSVDRRHSAVVRIADSGSLIQQGILVGCGFSGLIPDTIGSLQQLRILSLNSNSFIGPIPPSIGNLSNLYWLDLADNKLSGTIPVSSGTTPGLDMLVNTKHLLFDSNQLSGSIPSTLGLVQTLEVLRLDRNSLSGPVPPNITNLMHISDLYLSNNQLTGPLPNLTGMNFLNYMDLSNNTFDVSNFPPWLSALQSLTTLVMENTRLQGLIPVALFSLPQLQTVVLSYNQLNGTLDVGSSYSNELQLIDLQNNSIVGFTQRAGFSIDLILVGNPVCGGTGGTETYCVIQQSNSSYSTPKNCIQTTTCRSDEISSPNCRCEYPYMGTLFFRAPSFSSLGNGSIYIILQNSLMNSFQSHQLPVDSVSLSNPSKNSDDYFVLSLEVFPSGQDHFNRTGVYWDCVCLEQSNFQASQNVWTLFLHWLTRIGSFAASWGPSNSSGGVPQLKGARFFSFEELKKYTNNFSEANNIGSGGYGKVYRGTLPTGQLIAIKRAQQGSMQGGVEFKTEIELLSRVHHKNVVSLLGFCFDQGEQMLVYEYVPNGTLMESLSGKSGIRLDWMRRLRMAIGAARGLQYLHELADPPIIHRDIKSNNILLDERLNAKVADFGLSKPMGDAGKGHVSTQVKGTMGYLDPEYYMSQQLTEKSDVYSFGVLLLELITARQPIEKGKYIVREVRMQMDKEKVLYNLHEILDRAILGTTLKGLEKFVDLALSCVEDEGVKRPTMGEVVKEIETIMQIAGVNPNADSATSSANYEGASREHNHPYGDEDSL</sequence>
<evidence type="ECO:0000313" key="20">
    <source>
        <dbReference type="Proteomes" id="UP000593564"/>
    </source>
</evidence>
<evidence type="ECO:0000256" key="15">
    <source>
        <dbReference type="ARBA" id="ARBA00023180"/>
    </source>
</evidence>
<comment type="subcellular location">
    <subcellularLocation>
        <location evidence="1">Membrane</location>
        <topology evidence="1">Single-pass type I membrane protein</topology>
    </subcellularLocation>
</comment>
<dbReference type="Pfam" id="PF00560">
    <property type="entry name" value="LRR_1"/>
    <property type="match status" value="3"/>
</dbReference>